<comment type="caution">
    <text evidence="2">The sequence shown here is derived from an EMBL/GenBank/DDBJ whole genome shotgun (WGS) entry which is preliminary data.</text>
</comment>
<dbReference type="Proteomes" id="UP000320813">
    <property type="component" value="Unassembled WGS sequence"/>
</dbReference>
<dbReference type="PANTHER" id="PTHR30595:SF6">
    <property type="entry name" value="SCHLAFEN ALBA-2 DOMAIN-CONTAINING PROTEIN"/>
    <property type="match status" value="1"/>
</dbReference>
<accession>A0A519BCG3</accession>
<protein>
    <submittedName>
        <fullName evidence="2">ATP-binding protein</fullName>
    </submittedName>
</protein>
<proteinExistence type="predicted"/>
<evidence type="ECO:0000313" key="3">
    <source>
        <dbReference type="Proteomes" id="UP000320813"/>
    </source>
</evidence>
<dbReference type="GO" id="GO:0005524">
    <property type="term" value="F:ATP binding"/>
    <property type="evidence" value="ECO:0007669"/>
    <property type="project" value="UniProtKB-KW"/>
</dbReference>
<keyword evidence="2" id="KW-0067">ATP-binding</keyword>
<dbReference type="AlphaFoldDB" id="A0A519BCG3"/>
<dbReference type="InterPro" id="IPR007421">
    <property type="entry name" value="Schlafen_AlbA_2_dom"/>
</dbReference>
<gene>
    <name evidence="2" type="ORF">EVJ47_01230</name>
</gene>
<keyword evidence="2" id="KW-0547">Nucleotide-binding</keyword>
<name>A0A519BCG3_9DELT</name>
<sequence>MPKTFHQIIADLLKLRSDNTLYHRESEYLEFKEQFNLSNLAEYFRDFAAFSNNKGGFIIFGVTDSPRKLTGLNKKSIDQFEKIDPGIISGSLIEIFAPAINWKQYPYEFNGNKFGIFYIDECKEKPVIAKKNEGRDSIIKDGDIYFRYGGRTQKILYTELNNILYKRMYNNNKNFLKLIEKISNVGPSNAVILDTEKGLIEKNERQILVIDEELMKKISFLKEGSFVEKNGATALKLVGDVHPINSIEVIKIKKENLLEQYPLSCQDLINEIQKKKTDAKRHDIYRIIKDNNLKNSPEYSVYNFRNKTQEDNYNKTGNIPNGIPSIYKRASVEFVINHL</sequence>
<evidence type="ECO:0000313" key="2">
    <source>
        <dbReference type="EMBL" id="RZD14934.1"/>
    </source>
</evidence>
<dbReference type="Pfam" id="PF04326">
    <property type="entry name" value="SLFN_AlbA_2"/>
    <property type="match status" value="1"/>
</dbReference>
<dbReference type="InterPro" id="IPR038461">
    <property type="entry name" value="Schlafen_AlbA_2_dom_sf"/>
</dbReference>
<dbReference type="PANTHER" id="PTHR30595">
    <property type="entry name" value="GLPR-RELATED TRANSCRIPTIONAL REPRESSOR"/>
    <property type="match status" value="1"/>
</dbReference>
<reference evidence="2 3" key="1">
    <citation type="submission" date="2019-01" db="EMBL/GenBank/DDBJ databases">
        <title>Insights into ecological role of a new deltaproteobacterial order Candidatus Sinidesulfobacterales (Sva0485) by metagenomics and metatranscriptomics.</title>
        <authorList>
            <person name="Tan S."/>
            <person name="Liu J."/>
            <person name="Fang Y."/>
            <person name="Hedlund B.P."/>
            <person name="Lian Z.H."/>
            <person name="Huang L.Y."/>
            <person name="Li J.T."/>
            <person name="Huang L.N."/>
            <person name="Li W.J."/>
            <person name="Jiang H.C."/>
            <person name="Dong H.L."/>
            <person name="Shu W.S."/>
        </authorList>
    </citation>
    <scope>NUCLEOTIDE SEQUENCE [LARGE SCALE GENOMIC DNA]</scope>
    <source>
        <strain evidence="2">AP3</strain>
    </source>
</reference>
<dbReference type="EMBL" id="SGBD01000001">
    <property type="protein sequence ID" value="RZD14934.1"/>
    <property type="molecule type" value="Genomic_DNA"/>
</dbReference>
<organism evidence="2 3">
    <name type="scientific">Candidatus Acidulodesulfobacterium ferriphilum</name>
    <dbReference type="NCBI Taxonomy" id="2597223"/>
    <lineage>
        <taxon>Bacteria</taxon>
        <taxon>Deltaproteobacteria</taxon>
        <taxon>Candidatus Acidulodesulfobacterales</taxon>
        <taxon>Candidatus Acidulodesulfobacterium</taxon>
    </lineage>
</organism>
<dbReference type="Gene3D" id="3.30.950.30">
    <property type="entry name" value="Schlafen, AAA domain"/>
    <property type="match status" value="1"/>
</dbReference>
<evidence type="ECO:0000259" key="1">
    <source>
        <dbReference type="Pfam" id="PF04326"/>
    </source>
</evidence>
<feature type="domain" description="Schlafen AlbA-2" evidence="1">
    <location>
        <begin position="25"/>
        <end position="154"/>
    </location>
</feature>